<dbReference type="EMBL" id="AP018316">
    <property type="protein sequence ID" value="BAZ83871.1"/>
    <property type="molecule type" value="Genomic_DNA"/>
</dbReference>
<keyword evidence="2" id="KW-1185">Reference proteome</keyword>
<evidence type="ECO:0000313" key="2">
    <source>
        <dbReference type="Proteomes" id="UP000218702"/>
    </source>
</evidence>
<dbReference type="RefSeq" id="WP_228039434.1">
    <property type="nucleotide sequence ID" value="NZ_AP018316.1"/>
</dbReference>
<name>A0A1Z4UX80_9CYAN</name>
<organism evidence="1 2">
    <name type="scientific">Dolichospermum compactum NIES-806</name>
    <dbReference type="NCBI Taxonomy" id="1973481"/>
    <lineage>
        <taxon>Bacteria</taxon>
        <taxon>Bacillati</taxon>
        <taxon>Cyanobacteriota</taxon>
        <taxon>Cyanophyceae</taxon>
        <taxon>Nostocales</taxon>
        <taxon>Aphanizomenonaceae</taxon>
        <taxon>Dolichospermum</taxon>
        <taxon>Dolichospermum compactum</taxon>
    </lineage>
</organism>
<evidence type="ECO:0000313" key="1">
    <source>
        <dbReference type="EMBL" id="BAZ83871.1"/>
    </source>
</evidence>
<protein>
    <recommendedName>
        <fullName evidence="3">DUF29 domain-containing protein</fullName>
    </recommendedName>
</protein>
<proteinExistence type="predicted"/>
<accession>A0A1Z4UX80</accession>
<dbReference type="KEGG" id="dcm:NIES806_00510"/>
<gene>
    <name evidence="1" type="ORF">NIES806_00510</name>
</gene>
<reference evidence="1 2" key="1">
    <citation type="submission" date="2017-06" db="EMBL/GenBank/DDBJ databases">
        <title>Genome sequencing of cyanobaciteial culture collection at National Institute for Environmental Studies (NIES).</title>
        <authorList>
            <person name="Hirose Y."/>
            <person name="Shimura Y."/>
            <person name="Fujisawa T."/>
            <person name="Nakamura Y."/>
            <person name="Kawachi M."/>
        </authorList>
    </citation>
    <scope>NUCLEOTIDE SEQUENCE [LARGE SCALE GENOMIC DNA]</scope>
    <source>
        <strain evidence="1 2">NIES-806</strain>
    </source>
</reference>
<evidence type="ECO:0008006" key="3">
    <source>
        <dbReference type="Google" id="ProtNLM"/>
    </source>
</evidence>
<sequence length="42" mass="5179">MTITYQIDFNIWLEETAKLLLENCWTEIDKEDYQIFPIFGHR</sequence>
<dbReference type="AlphaFoldDB" id="A0A1Z4UX80"/>
<dbReference type="Proteomes" id="UP000218702">
    <property type="component" value="Chromosome"/>
</dbReference>